<proteinExistence type="predicted"/>
<evidence type="ECO:0000313" key="1">
    <source>
        <dbReference type="EMBL" id="ADB16903.1"/>
    </source>
</evidence>
<dbReference type="OrthoDB" id="282548at2"/>
<gene>
    <name evidence="1" type="ordered locus">Psta_2232</name>
</gene>
<reference evidence="1 2" key="1">
    <citation type="journal article" date="2009" name="Stand. Genomic Sci.">
        <title>Complete genome sequence of Pirellula staleyi type strain (ATCC 27377).</title>
        <authorList>
            <person name="Clum A."/>
            <person name="Tindall B.J."/>
            <person name="Sikorski J."/>
            <person name="Ivanova N."/>
            <person name="Mavrommatis K."/>
            <person name="Lucas S."/>
            <person name="Glavina del Rio T."/>
            <person name="Nolan M."/>
            <person name="Chen F."/>
            <person name="Tice H."/>
            <person name="Pitluck S."/>
            <person name="Cheng J.F."/>
            <person name="Chertkov O."/>
            <person name="Brettin T."/>
            <person name="Han C."/>
            <person name="Detter J.C."/>
            <person name="Kuske C."/>
            <person name="Bruce D."/>
            <person name="Goodwin L."/>
            <person name="Ovchinikova G."/>
            <person name="Pati A."/>
            <person name="Mikhailova N."/>
            <person name="Chen A."/>
            <person name="Palaniappan K."/>
            <person name="Land M."/>
            <person name="Hauser L."/>
            <person name="Chang Y.J."/>
            <person name="Jeffries C.D."/>
            <person name="Chain P."/>
            <person name="Rohde M."/>
            <person name="Goker M."/>
            <person name="Bristow J."/>
            <person name="Eisen J.A."/>
            <person name="Markowitz V."/>
            <person name="Hugenholtz P."/>
            <person name="Kyrpides N.C."/>
            <person name="Klenk H.P."/>
            <person name="Lapidus A."/>
        </authorList>
    </citation>
    <scope>NUCLEOTIDE SEQUENCE [LARGE SCALE GENOMIC DNA]</scope>
    <source>
        <strain evidence="2">ATCC 27377 / DSM 6068 / ICPB 4128</strain>
    </source>
</reference>
<dbReference type="EMBL" id="CP001848">
    <property type="protein sequence ID" value="ADB16903.1"/>
    <property type="molecule type" value="Genomic_DNA"/>
</dbReference>
<dbReference type="eggNOG" id="ENOG5033I5R">
    <property type="taxonomic scope" value="Bacteria"/>
</dbReference>
<dbReference type="STRING" id="530564.Psta_2232"/>
<organism evidence="1 2">
    <name type="scientific">Pirellula staleyi (strain ATCC 27377 / DSM 6068 / ICPB 4128)</name>
    <name type="common">Pirella staleyi</name>
    <dbReference type="NCBI Taxonomy" id="530564"/>
    <lineage>
        <taxon>Bacteria</taxon>
        <taxon>Pseudomonadati</taxon>
        <taxon>Planctomycetota</taxon>
        <taxon>Planctomycetia</taxon>
        <taxon>Pirellulales</taxon>
        <taxon>Pirellulaceae</taxon>
        <taxon>Pirellula</taxon>
    </lineage>
</organism>
<name>D2R2R3_PIRSD</name>
<sequence>MNIRLQIDQELAAAAQVGGPARIEVPLGSGRVIMELLAVDSIGCGLDFLCYETPTLAHASIPDLQKIATKLQSLVSYLFEPIGLLEIDREACVLQLRSMPPDHDLESVRYYELWVRKGGEIALTRYRKRRGKMRERIAAQLTREVVSRLAHDFVRSTQ</sequence>
<dbReference type="Proteomes" id="UP000001887">
    <property type="component" value="Chromosome"/>
</dbReference>
<keyword evidence="2" id="KW-1185">Reference proteome</keyword>
<evidence type="ECO:0000313" key="2">
    <source>
        <dbReference type="Proteomes" id="UP000001887"/>
    </source>
</evidence>
<accession>D2R2R3</accession>
<dbReference type="AlphaFoldDB" id="D2R2R3"/>
<dbReference type="KEGG" id="psl:Psta_2232"/>
<protein>
    <submittedName>
        <fullName evidence="1">Uncharacterized protein</fullName>
    </submittedName>
</protein>
<dbReference type="HOGENOM" id="CLU_1667772_0_0_0"/>